<dbReference type="EMBL" id="BAABFB010000017">
    <property type="protein sequence ID" value="GAA4472523.1"/>
    <property type="molecule type" value="Genomic_DNA"/>
</dbReference>
<dbReference type="Pfam" id="PF00383">
    <property type="entry name" value="dCMP_cyt_deam_1"/>
    <property type="match status" value="1"/>
</dbReference>
<dbReference type="PROSITE" id="PS51747">
    <property type="entry name" value="CYT_DCMP_DEAMINASES_2"/>
    <property type="match status" value="1"/>
</dbReference>
<dbReference type="InterPro" id="IPR002125">
    <property type="entry name" value="CMP_dCMP_dom"/>
</dbReference>
<dbReference type="InterPro" id="IPR016193">
    <property type="entry name" value="Cytidine_deaminase-like"/>
</dbReference>
<keyword evidence="3" id="KW-0378">Hydrolase</keyword>
<protein>
    <recommendedName>
        <fullName evidence="5">CMP/dCMP-type deaminase domain-containing protein</fullName>
    </recommendedName>
</protein>
<sequence length="132" mass="13844">MWADLCSAAREAASHAYAPYSNFRVGAAVLADGRVFKGANMENATLPAGVCAERVALSAARIAGAGPATGLALYFPDVAKGSPVSMMVPCGICRQWLAELAPDCRIWICQIGVSFAVPELLPNAFSLRRDDG</sequence>
<dbReference type="InterPro" id="IPR016192">
    <property type="entry name" value="APOBEC/CMP_deaminase_Zn-bd"/>
</dbReference>
<evidence type="ECO:0000256" key="1">
    <source>
        <dbReference type="ARBA" id="ARBA00006576"/>
    </source>
</evidence>
<proteinExistence type="inferred from homology"/>
<name>A0ABP8NW58_9NOCA</name>
<gene>
    <name evidence="6" type="ORF">GCM10023094_04710</name>
</gene>
<accession>A0ABP8NW58</accession>
<dbReference type="InterPro" id="IPR050202">
    <property type="entry name" value="Cyt/Deoxycyt_deaminase"/>
</dbReference>
<dbReference type="CDD" id="cd01283">
    <property type="entry name" value="cytidine_deaminase"/>
    <property type="match status" value="1"/>
</dbReference>
<keyword evidence="7" id="KW-1185">Reference proteome</keyword>
<evidence type="ECO:0000259" key="5">
    <source>
        <dbReference type="PROSITE" id="PS51747"/>
    </source>
</evidence>
<keyword evidence="4" id="KW-0862">Zinc</keyword>
<keyword evidence="2" id="KW-0479">Metal-binding</keyword>
<evidence type="ECO:0000256" key="2">
    <source>
        <dbReference type="ARBA" id="ARBA00022723"/>
    </source>
</evidence>
<dbReference type="PANTHER" id="PTHR11644:SF2">
    <property type="entry name" value="CYTIDINE DEAMINASE"/>
    <property type="match status" value="1"/>
</dbReference>
<comment type="caution">
    <text evidence="6">The sequence shown here is derived from an EMBL/GenBank/DDBJ whole genome shotgun (WGS) entry which is preliminary data.</text>
</comment>
<dbReference type="SUPFAM" id="SSF53927">
    <property type="entry name" value="Cytidine deaminase-like"/>
    <property type="match status" value="1"/>
</dbReference>
<organism evidence="6 7">
    <name type="scientific">Rhodococcus olei</name>
    <dbReference type="NCBI Taxonomy" id="2161675"/>
    <lineage>
        <taxon>Bacteria</taxon>
        <taxon>Bacillati</taxon>
        <taxon>Actinomycetota</taxon>
        <taxon>Actinomycetes</taxon>
        <taxon>Mycobacteriales</taxon>
        <taxon>Nocardiaceae</taxon>
        <taxon>Rhodococcus</taxon>
    </lineage>
</organism>
<evidence type="ECO:0000256" key="3">
    <source>
        <dbReference type="ARBA" id="ARBA00022801"/>
    </source>
</evidence>
<dbReference type="Proteomes" id="UP001501183">
    <property type="component" value="Unassembled WGS sequence"/>
</dbReference>
<dbReference type="NCBIfam" id="NF004064">
    <property type="entry name" value="PRK05578.1"/>
    <property type="match status" value="1"/>
</dbReference>
<reference evidence="7" key="1">
    <citation type="journal article" date="2019" name="Int. J. Syst. Evol. Microbiol.">
        <title>The Global Catalogue of Microorganisms (GCM) 10K type strain sequencing project: providing services to taxonomists for standard genome sequencing and annotation.</title>
        <authorList>
            <consortium name="The Broad Institute Genomics Platform"/>
            <consortium name="The Broad Institute Genome Sequencing Center for Infectious Disease"/>
            <person name="Wu L."/>
            <person name="Ma J."/>
        </authorList>
    </citation>
    <scope>NUCLEOTIDE SEQUENCE [LARGE SCALE GENOMIC DNA]</scope>
    <source>
        <strain evidence="7">JCM 32206</strain>
    </source>
</reference>
<dbReference type="PROSITE" id="PS00903">
    <property type="entry name" value="CYT_DCMP_DEAMINASES_1"/>
    <property type="match status" value="1"/>
</dbReference>
<feature type="domain" description="CMP/dCMP-type deaminase" evidence="5">
    <location>
        <begin position="1"/>
        <end position="128"/>
    </location>
</feature>
<dbReference type="RefSeq" id="WP_345341744.1">
    <property type="nucleotide sequence ID" value="NZ_BAABFB010000017.1"/>
</dbReference>
<dbReference type="Gene3D" id="3.40.140.10">
    <property type="entry name" value="Cytidine Deaminase, domain 2"/>
    <property type="match status" value="1"/>
</dbReference>
<dbReference type="PANTHER" id="PTHR11644">
    <property type="entry name" value="CYTIDINE DEAMINASE"/>
    <property type="match status" value="1"/>
</dbReference>
<evidence type="ECO:0000313" key="6">
    <source>
        <dbReference type="EMBL" id="GAA4472523.1"/>
    </source>
</evidence>
<comment type="similarity">
    <text evidence="1">Belongs to the cytidine and deoxycytidylate deaminase family.</text>
</comment>
<evidence type="ECO:0000313" key="7">
    <source>
        <dbReference type="Proteomes" id="UP001501183"/>
    </source>
</evidence>
<evidence type="ECO:0000256" key="4">
    <source>
        <dbReference type="ARBA" id="ARBA00022833"/>
    </source>
</evidence>